<feature type="binding site" evidence="5">
    <location>
        <position position="51"/>
    </location>
    <ligand>
        <name>Fe cation</name>
        <dbReference type="ChEBI" id="CHEBI:24875"/>
        <label>1</label>
    </ligand>
</feature>
<dbReference type="Proteomes" id="UP000185612">
    <property type="component" value="Unassembled WGS sequence"/>
</dbReference>
<dbReference type="Gene3D" id="1.20.1260.10">
    <property type="match status" value="1"/>
</dbReference>
<dbReference type="InterPro" id="IPR008331">
    <property type="entry name" value="Ferritin_DPS_dom"/>
</dbReference>
<evidence type="ECO:0000256" key="4">
    <source>
        <dbReference type="ARBA" id="ARBA00023004"/>
    </source>
</evidence>
<dbReference type="GO" id="GO:0008198">
    <property type="term" value="F:ferrous iron binding"/>
    <property type="evidence" value="ECO:0007669"/>
    <property type="project" value="TreeGrafter"/>
</dbReference>
<evidence type="ECO:0000313" key="9">
    <source>
        <dbReference type="Proteomes" id="UP000185612"/>
    </source>
</evidence>
<dbReference type="Pfam" id="PF00210">
    <property type="entry name" value="Ferritin"/>
    <property type="match status" value="1"/>
</dbReference>
<dbReference type="GO" id="GO:0008199">
    <property type="term" value="F:ferric iron binding"/>
    <property type="evidence" value="ECO:0007669"/>
    <property type="project" value="InterPro"/>
</dbReference>
<sequence length="168" mass="18160">MELTGELKDAINAQVTHEIAAAVVYRQLSLDMEALDLPGIAAWFKAQAEEELVHADKFAAHMLDRGATPLVGQIAAQTAHVDNVLSAFEAALAHEQKVSEQIRTLYRLAQSTGDIDAMPLLNWFVEEQVEEEASVGAIISRVKLIGNDGNGLLRLDEELGARGSADAE</sequence>
<dbReference type="EMBL" id="MQVS01000017">
    <property type="protein sequence ID" value="OKL50738.1"/>
    <property type="molecule type" value="Genomic_DNA"/>
</dbReference>
<dbReference type="RefSeq" id="WP_073826406.1">
    <property type="nucleotide sequence ID" value="NZ_JAUNKL010000034.1"/>
</dbReference>
<dbReference type="InterPro" id="IPR041719">
    <property type="entry name" value="Ferritin_prok"/>
</dbReference>
<dbReference type="GO" id="GO:0005829">
    <property type="term" value="C:cytosol"/>
    <property type="evidence" value="ECO:0007669"/>
    <property type="project" value="TreeGrafter"/>
</dbReference>
<name>A0A1Q5PT48_9ACTO</name>
<feature type="binding site" evidence="5">
    <location>
        <position position="54"/>
    </location>
    <ligand>
        <name>Fe cation</name>
        <dbReference type="ChEBI" id="CHEBI:24875"/>
        <label>1</label>
    </ligand>
</feature>
<dbReference type="FunCoup" id="A0A1Q5PT48">
    <property type="interactions" value="44"/>
</dbReference>
<feature type="binding site" evidence="5">
    <location>
        <position position="128"/>
    </location>
    <ligand>
        <name>Fe cation</name>
        <dbReference type="ChEBI" id="CHEBI:24875"/>
        <label>1</label>
    </ligand>
</feature>
<dbReference type="InterPro" id="IPR012347">
    <property type="entry name" value="Ferritin-like"/>
</dbReference>
<proteinExistence type="predicted"/>
<organism evidence="8 9">
    <name type="scientific">Buchananella hordeovulneris</name>
    <dbReference type="NCBI Taxonomy" id="52770"/>
    <lineage>
        <taxon>Bacteria</taxon>
        <taxon>Bacillati</taxon>
        <taxon>Actinomycetota</taxon>
        <taxon>Actinomycetes</taxon>
        <taxon>Actinomycetales</taxon>
        <taxon>Actinomycetaceae</taxon>
        <taxon>Buchananella</taxon>
    </lineage>
</organism>
<dbReference type="PANTHER" id="PTHR11431">
    <property type="entry name" value="FERRITIN"/>
    <property type="match status" value="1"/>
</dbReference>
<dbReference type="AlphaFoldDB" id="A0A1Q5PT48"/>
<protein>
    <recommendedName>
        <fullName evidence="6">Ferritin</fullName>
    </recommendedName>
</protein>
<dbReference type="GO" id="GO:0004322">
    <property type="term" value="F:ferroxidase activity"/>
    <property type="evidence" value="ECO:0007669"/>
    <property type="project" value="TreeGrafter"/>
</dbReference>
<evidence type="ECO:0000256" key="2">
    <source>
        <dbReference type="ARBA" id="ARBA00022723"/>
    </source>
</evidence>
<evidence type="ECO:0000313" key="8">
    <source>
        <dbReference type="EMBL" id="OKL50738.1"/>
    </source>
</evidence>
<dbReference type="STRING" id="52770.BSZ40_10925"/>
<dbReference type="InterPro" id="IPR001519">
    <property type="entry name" value="Ferritin"/>
</dbReference>
<keyword evidence="3" id="KW-0560">Oxidoreductase</keyword>
<keyword evidence="2 5" id="KW-0479">Metal-binding</keyword>
<evidence type="ECO:0000256" key="6">
    <source>
        <dbReference type="RuleBase" id="RU361145"/>
    </source>
</evidence>
<dbReference type="GO" id="GO:0006879">
    <property type="term" value="P:intracellular iron ion homeostasis"/>
    <property type="evidence" value="ECO:0007669"/>
    <property type="project" value="UniProtKB-KW"/>
</dbReference>
<keyword evidence="1 6" id="KW-0409">Iron storage</keyword>
<reference evidence="9" key="1">
    <citation type="submission" date="2016-12" db="EMBL/GenBank/DDBJ databases">
        <authorList>
            <person name="Meng X."/>
        </authorList>
    </citation>
    <scope>NUCLEOTIDE SEQUENCE [LARGE SCALE GENOMIC DNA]</scope>
    <source>
        <strain evidence="9">DSM 20732</strain>
    </source>
</reference>
<dbReference type="OrthoDB" id="9801481at2"/>
<dbReference type="InterPro" id="IPR009040">
    <property type="entry name" value="Ferritin-like_diiron"/>
</dbReference>
<accession>A0A1Q5PT48</accession>
<dbReference type="PANTHER" id="PTHR11431:SF127">
    <property type="entry name" value="BACTERIAL NON-HEME FERRITIN"/>
    <property type="match status" value="1"/>
</dbReference>
<feature type="binding site" evidence="5">
    <location>
        <position position="95"/>
    </location>
    <ligand>
        <name>Fe cation</name>
        <dbReference type="ChEBI" id="CHEBI:24875"/>
        <label>1</label>
    </ligand>
</feature>
<dbReference type="InterPro" id="IPR009078">
    <property type="entry name" value="Ferritin-like_SF"/>
</dbReference>
<comment type="caution">
    <text evidence="8">The sequence shown here is derived from an EMBL/GenBank/DDBJ whole genome shotgun (WGS) entry which is preliminary data.</text>
</comment>
<evidence type="ECO:0000256" key="3">
    <source>
        <dbReference type="ARBA" id="ARBA00023002"/>
    </source>
</evidence>
<gene>
    <name evidence="8" type="ORF">BSZ40_10925</name>
</gene>
<feature type="binding site" evidence="5">
    <location>
        <position position="18"/>
    </location>
    <ligand>
        <name>Fe cation</name>
        <dbReference type="ChEBI" id="CHEBI:24875"/>
        <label>1</label>
    </ligand>
</feature>
<dbReference type="CDD" id="cd01055">
    <property type="entry name" value="Nonheme_Ferritin"/>
    <property type="match status" value="1"/>
</dbReference>
<feature type="domain" description="Ferritin-like diiron" evidence="7">
    <location>
        <begin position="1"/>
        <end position="146"/>
    </location>
</feature>
<evidence type="ECO:0000256" key="5">
    <source>
        <dbReference type="PIRSR" id="PIRSR601519-1"/>
    </source>
</evidence>
<keyword evidence="9" id="KW-1185">Reference proteome</keyword>
<dbReference type="GO" id="GO:0006826">
    <property type="term" value="P:iron ion transport"/>
    <property type="evidence" value="ECO:0007669"/>
    <property type="project" value="InterPro"/>
</dbReference>
<dbReference type="SUPFAM" id="SSF47240">
    <property type="entry name" value="Ferritin-like"/>
    <property type="match status" value="1"/>
</dbReference>
<evidence type="ECO:0000259" key="7">
    <source>
        <dbReference type="PROSITE" id="PS50905"/>
    </source>
</evidence>
<keyword evidence="4 5" id="KW-0408">Iron</keyword>
<dbReference type="PROSITE" id="PS50905">
    <property type="entry name" value="FERRITIN_LIKE"/>
    <property type="match status" value="1"/>
</dbReference>
<evidence type="ECO:0000256" key="1">
    <source>
        <dbReference type="ARBA" id="ARBA00022434"/>
    </source>
</evidence>